<keyword evidence="2" id="KW-0812">Transmembrane</keyword>
<dbReference type="AlphaFoldDB" id="A0A8S4BCV5"/>
<dbReference type="InterPro" id="IPR023298">
    <property type="entry name" value="ATPase_P-typ_TM_dom_sf"/>
</dbReference>
<dbReference type="InterPro" id="IPR026209">
    <property type="entry name" value="Wolframin_fam"/>
</dbReference>
<dbReference type="InterPro" id="IPR011990">
    <property type="entry name" value="TPR-like_helical_dom_sf"/>
</dbReference>
<comment type="caution">
    <text evidence="6">The sequence shown here is derived from an EMBL/GenBank/DDBJ whole genome shotgun (WGS) entry which is preliminary data.</text>
</comment>
<organism evidence="6 7">
    <name type="scientific">Menidia menidia</name>
    <name type="common">Atlantic silverside</name>
    <dbReference type="NCBI Taxonomy" id="238744"/>
    <lineage>
        <taxon>Eukaryota</taxon>
        <taxon>Metazoa</taxon>
        <taxon>Chordata</taxon>
        <taxon>Craniata</taxon>
        <taxon>Vertebrata</taxon>
        <taxon>Euteleostomi</taxon>
        <taxon>Actinopterygii</taxon>
        <taxon>Neopterygii</taxon>
        <taxon>Teleostei</taxon>
        <taxon>Neoteleostei</taxon>
        <taxon>Acanthomorphata</taxon>
        <taxon>Ovalentaria</taxon>
        <taxon>Atherinomorphae</taxon>
        <taxon>Atheriniformes</taxon>
        <taxon>Atherinopsidae</taxon>
        <taxon>Menidiinae</taxon>
        <taxon>Menidia</taxon>
    </lineage>
</organism>
<dbReference type="Pfam" id="PF20023">
    <property type="entry name" value="WSLR"/>
    <property type="match status" value="2"/>
</dbReference>
<feature type="region of interest" description="Disordered" evidence="1">
    <location>
        <begin position="382"/>
        <end position="410"/>
    </location>
</feature>
<feature type="compositionally biased region" description="Basic and acidic residues" evidence="1">
    <location>
        <begin position="395"/>
        <end position="410"/>
    </location>
</feature>
<dbReference type="PANTHER" id="PTHR13098">
    <property type="entry name" value="WOLFRAMIN"/>
    <property type="match status" value="1"/>
</dbReference>
<gene>
    <name evidence="6" type="ORF">MMEN_LOCUS13771</name>
</gene>
<feature type="transmembrane region" description="Helical" evidence="2">
    <location>
        <begin position="726"/>
        <end position="747"/>
    </location>
</feature>
<reference evidence="6" key="1">
    <citation type="submission" date="2021-05" db="EMBL/GenBank/DDBJ databases">
        <authorList>
            <person name="Tigano A."/>
        </authorList>
    </citation>
    <scope>NUCLEOTIDE SEQUENCE</scope>
</reference>
<dbReference type="Pfam" id="PF19913">
    <property type="entry name" value="WCOB"/>
    <property type="match status" value="1"/>
</dbReference>
<dbReference type="PANTHER" id="PTHR13098:SF4">
    <property type="entry name" value="WOLFRAMIN"/>
    <property type="match status" value="1"/>
</dbReference>
<accession>A0A8S4BCV5</accession>
<evidence type="ECO:0000259" key="5">
    <source>
        <dbReference type="Pfam" id="PF20053"/>
    </source>
</evidence>
<evidence type="ECO:0000256" key="1">
    <source>
        <dbReference type="SAM" id="MobiDB-lite"/>
    </source>
</evidence>
<feature type="compositionally biased region" description="Polar residues" evidence="1">
    <location>
        <begin position="1"/>
        <end position="17"/>
    </location>
</feature>
<dbReference type="GO" id="GO:0005789">
    <property type="term" value="C:endoplasmic reticulum membrane"/>
    <property type="evidence" value="ECO:0007669"/>
    <property type="project" value="TreeGrafter"/>
</dbReference>
<sequence>MEKNLPSTPTTANSPESCSIPEGRTGASAREIPPSLGSNSASVALPQHDKSQSSFDPGILQDSSPPSTQTISEPTDNLPSLDKSEAKSPEVSSKPPTPPPNQAACGASSNVSKPPLSKTSSFSKLRSASSPSLSSESDAKTGSPSSPTADSLASKRRTFASVAKRVIIQERLRKAEEEDANEDDDDEEPEEELSVEQLEEKAKAGDARAQTRLAQHYLLLAEEKEEELNNCRAVDWLIKAAKQGRKGAARILQRCWIQRKGITPENEEDVRVLSTESKFELAVRKAAMMMYWRLNPDRKKKVAVSEMLQNVSQVNAMQGGIPSRIPVPTSGQTQKVLESMVSSDCGYSKTNKKRERTDTKHANQLVDLDDFVEMTKKYAQGIVPSAPNSGSQPTERTERPAPLRSGREKTELVQTGYKKLHKHSWSFDCSGMLDTRQTGAIKTAMDMKSRLMMLQYPLHALIEMKEHLIDWASRAGVLWLSTIIPTQHVNALIFFFIISNLTVDLFAFVIPLVVFYLSFVSMIICTLRVFQSSKTWENFRALTSLLTRFEPGLDVEQAETNFGWNNLEPYLYFIFSVFFVIFSFPVADKKWIPCSELSTIAIFFTAVSYGSLSPTAAAYARRAMFIEVASNLCCLTQLLPENMTAIRFLGRTFNTLPLGESVVLKLSIPCLLYVYLFYLFFSMARTRGFRGTYCFLIPYLVCFMWCEFSVVLLRNSSAVGLIRTCVAYFLFLFALPVLAFGLAIMIFIQLFKWFLGLELTKMIVTLVVCAIPVTLRLWTRFSMSILDIIRSLTHRGPVKVILLCISTVILFFSVYVYYAEGQKVYNSSLTWSQYSQVCGPPAWKTKSMAQTQIICSHLHGHRVTWTGRFKSVRVAETENGAQSVINMLPVFIGDWFQCLYGETYPKCEPKNTTFVNLTATAAATGSASATVPLPVLLHMQEEEEELCQVKDLAKQTCHVKRFDSYRFEVTVGMIQSPEAEDPARDILLMASHEFRQVLLNLSPGNMVEFSTKLEGRLGSRAPAFELKAIHCLDCVSPRLTGRRQVKIERDWRRTTMKALKFAFDFFFSPFLSAKIHA</sequence>
<feature type="transmembrane region" description="Helical" evidence="2">
    <location>
        <begin position="477"/>
        <end position="498"/>
    </location>
</feature>
<dbReference type="Gene3D" id="1.25.40.10">
    <property type="entry name" value="Tetratricopeptide repeat domain"/>
    <property type="match status" value="1"/>
</dbReference>
<dbReference type="SUPFAM" id="SSF81665">
    <property type="entry name" value="Calcium ATPase, transmembrane domain M"/>
    <property type="match status" value="1"/>
</dbReference>
<dbReference type="PRINTS" id="PR02061">
    <property type="entry name" value="WOLFRAMIN"/>
</dbReference>
<dbReference type="InterPro" id="IPR045458">
    <property type="entry name" value="Wolframin_Sel1-like_rpt"/>
</dbReference>
<feature type="transmembrane region" description="Helical" evidence="2">
    <location>
        <begin position="599"/>
        <end position="620"/>
    </location>
</feature>
<proteinExistence type="predicted"/>
<evidence type="ECO:0000259" key="3">
    <source>
        <dbReference type="Pfam" id="PF19913"/>
    </source>
</evidence>
<dbReference type="OrthoDB" id="5865303at2759"/>
<dbReference type="Pfam" id="PF20053">
    <property type="entry name" value="WC-rich"/>
    <property type="match status" value="1"/>
</dbReference>
<dbReference type="Proteomes" id="UP000677803">
    <property type="component" value="Unassembled WGS sequence"/>
</dbReference>
<evidence type="ECO:0000313" key="7">
    <source>
        <dbReference type="Proteomes" id="UP000677803"/>
    </source>
</evidence>
<feature type="transmembrane region" description="Helical" evidence="2">
    <location>
        <begin position="570"/>
        <end position="587"/>
    </location>
</feature>
<dbReference type="InterPro" id="IPR045400">
    <property type="entry name" value="Wolframin_Cys-rich"/>
</dbReference>
<feature type="domain" description="Wolframin cysteine-rich" evidence="5">
    <location>
        <begin position="831"/>
        <end position="961"/>
    </location>
</feature>
<evidence type="ECO:0000259" key="4">
    <source>
        <dbReference type="Pfam" id="PF19914"/>
    </source>
</evidence>
<keyword evidence="2" id="KW-1133">Transmembrane helix</keyword>
<dbReference type="InterPro" id="IPR045460">
    <property type="entry name" value="Wolframin_EF-hand"/>
</dbReference>
<keyword evidence="7" id="KW-1185">Reference proteome</keyword>
<feature type="region of interest" description="Disordered" evidence="1">
    <location>
        <begin position="173"/>
        <end position="207"/>
    </location>
</feature>
<keyword evidence="2" id="KW-0472">Membrane</keyword>
<feature type="compositionally biased region" description="Polar residues" evidence="1">
    <location>
        <begin position="61"/>
        <end position="78"/>
    </location>
</feature>
<feature type="transmembrane region" description="Helical" evidence="2">
    <location>
        <begin position="505"/>
        <end position="530"/>
    </location>
</feature>
<dbReference type="EMBL" id="CAJRST010016668">
    <property type="protein sequence ID" value="CAG5938977.1"/>
    <property type="molecule type" value="Genomic_DNA"/>
</dbReference>
<name>A0A8S4BCV5_9TELE</name>
<dbReference type="GO" id="GO:0055074">
    <property type="term" value="P:calcium ion homeostasis"/>
    <property type="evidence" value="ECO:0007669"/>
    <property type="project" value="InterPro"/>
</dbReference>
<feature type="compositionally biased region" description="Polar residues" evidence="1">
    <location>
        <begin position="140"/>
        <end position="151"/>
    </location>
</feature>
<dbReference type="InterPro" id="IPR026208">
    <property type="entry name" value="Wolframin"/>
</dbReference>
<dbReference type="PRINTS" id="PR02060">
    <property type="entry name" value="WOLFFAMILY"/>
</dbReference>
<protein>
    <submittedName>
        <fullName evidence="6">(Atlantic silverside) hypothetical protein</fullName>
    </submittedName>
</protein>
<feature type="transmembrane region" description="Helical" evidence="2">
    <location>
        <begin position="759"/>
        <end position="778"/>
    </location>
</feature>
<dbReference type="InterPro" id="IPR045461">
    <property type="entry name" value="Wolframin_OB_fold"/>
</dbReference>
<dbReference type="GO" id="GO:0030968">
    <property type="term" value="P:endoplasmic reticulum unfolded protein response"/>
    <property type="evidence" value="ECO:0007669"/>
    <property type="project" value="TreeGrafter"/>
</dbReference>
<feature type="domain" description="Wolframin OB-fold" evidence="3">
    <location>
        <begin position="962"/>
        <end position="1074"/>
    </location>
</feature>
<feature type="compositionally biased region" description="Acidic residues" evidence="1">
    <location>
        <begin position="177"/>
        <end position="194"/>
    </location>
</feature>
<feature type="transmembrane region" description="Helical" evidence="2">
    <location>
        <begin position="693"/>
        <end position="714"/>
    </location>
</feature>
<feature type="transmembrane region" description="Helical" evidence="2">
    <location>
        <begin position="798"/>
        <end position="818"/>
    </location>
</feature>
<feature type="compositionally biased region" description="Low complexity" evidence="1">
    <location>
        <begin position="116"/>
        <end position="136"/>
    </location>
</feature>
<feature type="region of interest" description="Disordered" evidence="1">
    <location>
        <begin position="1"/>
        <end position="156"/>
    </location>
</feature>
<feature type="transmembrane region" description="Helical" evidence="2">
    <location>
        <begin position="662"/>
        <end position="681"/>
    </location>
</feature>
<evidence type="ECO:0000313" key="6">
    <source>
        <dbReference type="EMBL" id="CAG5938977.1"/>
    </source>
</evidence>
<feature type="domain" description="Wolframin EF-hand" evidence="4">
    <location>
        <begin position="283"/>
        <end position="379"/>
    </location>
</feature>
<evidence type="ECO:0000256" key="2">
    <source>
        <dbReference type="SAM" id="Phobius"/>
    </source>
</evidence>
<dbReference type="Pfam" id="PF19914">
    <property type="entry name" value="WEF-hand"/>
    <property type="match status" value="1"/>
</dbReference>